<comment type="caution">
    <text evidence="1">The sequence shown here is derived from an EMBL/GenBank/DDBJ whole genome shotgun (WGS) entry which is preliminary data.</text>
</comment>
<feature type="non-terminal residue" evidence="1">
    <location>
        <position position="85"/>
    </location>
</feature>
<sequence length="85" mass="9995">LVRVEDLEIQHSIQLQLHIVQRINTLWVDVNRLLLQRLHVLDLIDARNQNVHSGFEHFVESAHAFNYPCLLLRNEVDDGVARHLK</sequence>
<proteinExistence type="predicted"/>
<keyword evidence="2" id="KW-1185">Reference proteome</keyword>
<reference evidence="2" key="1">
    <citation type="submission" date="2022-10" db="EMBL/GenBank/DDBJ databases">
        <title>Genome assembly of Pristionchus species.</title>
        <authorList>
            <person name="Yoshida K."/>
            <person name="Sommer R.J."/>
        </authorList>
    </citation>
    <scope>NUCLEOTIDE SEQUENCE [LARGE SCALE GENOMIC DNA]</scope>
    <source>
        <strain evidence="2">RS5460</strain>
    </source>
</reference>
<name>A0AAN5CXR0_9BILA</name>
<feature type="non-terminal residue" evidence="1">
    <location>
        <position position="1"/>
    </location>
</feature>
<evidence type="ECO:0000313" key="2">
    <source>
        <dbReference type="Proteomes" id="UP001328107"/>
    </source>
</evidence>
<dbReference type="Proteomes" id="UP001328107">
    <property type="component" value="Unassembled WGS sequence"/>
</dbReference>
<dbReference type="AlphaFoldDB" id="A0AAN5CXR0"/>
<dbReference type="EMBL" id="BTRK01000005">
    <property type="protein sequence ID" value="GMR52400.1"/>
    <property type="molecule type" value="Genomic_DNA"/>
</dbReference>
<organism evidence="1 2">
    <name type="scientific">Pristionchus mayeri</name>
    <dbReference type="NCBI Taxonomy" id="1317129"/>
    <lineage>
        <taxon>Eukaryota</taxon>
        <taxon>Metazoa</taxon>
        <taxon>Ecdysozoa</taxon>
        <taxon>Nematoda</taxon>
        <taxon>Chromadorea</taxon>
        <taxon>Rhabditida</taxon>
        <taxon>Rhabditina</taxon>
        <taxon>Diplogasteromorpha</taxon>
        <taxon>Diplogasteroidea</taxon>
        <taxon>Neodiplogasteridae</taxon>
        <taxon>Pristionchus</taxon>
    </lineage>
</organism>
<accession>A0AAN5CXR0</accession>
<evidence type="ECO:0000313" key="1">
    <source>
        <dbReference type="EMBL" id="GMR52400.1"/>
    </source>
</evidence>
<gene>
    <name evidence="1" type="ORF">PMAYCL1PPCAC_22595</name>
</gene>
<protein>
    <submittedName>
        <fullName evidence="1">Uncharacterized protein</fullName>
    </submittedName>
</protein>